<keyword evidence="1" id="KW-0812">Transmembrane</keyword>
<evidence type="ECO:0000259" key="2">
    <source>
        <dbReference type="SMART" id="SM00014"/>
    </source>
</evidence>
<feature type="transmembrane region" description="Helical" evidence="1">
    <location>
        <begin position="62"/>
        <end position="84"/>
    </location>
</feature>
<keyword evidence="1" id="KW-0472">Membrane</keyword>
<feature type="domain" description="Phosphatidic acid phosphatase type 2/haloperoxidase" evidence="2">
    <location>
        <begin position="66"/>
        <end position="171"/>
    </location>
</feature>
<dbReference type="Pfam" id="PF01569">
    <property type="entry name" value="PAP2"/>
    <property type="match status" value="1"/>
</dbReference>
<gene>
    <name evidence="3" type="ORF">A3C93_00615</name>
</gene>
<dbReference type="InterPro" id="IPR000326">
    <property type="entry name" value="PAP2/HPO"/>
</dbReference>
<evidence type="ECO:0000256" key="1">
    <source>
        <dbReference type="SAM" id="Phobius"/>
    </source>
</evidence>
<evidence type="ECO:0000313" key="3">
    <source>
        <dbReference type="EMBL" id="OGZ12144.1"/>
    </source>
</evidence>
<evidence type="ECO:0000313" key="4">
    <source>
        <dbReference type="Proteomes" id="UP000178636"/>
    </source>
</evidence>
<dbReference type="InterPro" id="IPR036938">
    <property type="entry name" value="PAP2/HPO_sf"/>
</dbReference>
<sequence>MIDQQSLIALNEFVSGNATLSFLAVFCAHWLPYLLVAAALAIECAPFFRGEGRRRLQDSARYLFELLSTVLAAGLLAELWKLTYPSARPFFDLSFTPLVLVDDPLGAFPSSHASVFAALGMTMYLRNKKTGAWFLAGALVVGLARVAVGIHYPIDILAGFLFGGALALLFHGLFANPKK</sequence>
<organism evidence="3 4">
    <name type="scientific">Candidatus Lloydbacteria bacterium RIFCSPHIGHO2_02_FULL_54_17</name>
    <dbReference type="NCBI Taxonomy" id="1798664"/>
    <lineage>
        <taxon>Bacteria</taxon>
        <taxon>Candidatus Lloydiibacteriota</taxon>
    </lineage>
</organism>
<dbReference type="Gene3D" id="1.20.144.10">
    <property type="entry name" value="Phosphatidic acid phosphatase type 2/haloperoxidase"/>
    <property type="match status" value="1"/>
</dbReference>
<dbReference type="SUPFAM" id="SSF48317">
    <property type="entry name" value="Acid phosphatase/Vanadium-dependent haloperoxidase"/>
    <property type="match status" value="1"/>
</dbReference>
<comment type="caution">
    <text evidence="3">The sequence shown here is derived from an EMBL/GenBank/DDBJ whole genome shotgun (WGS) entry which is preliminary data.</text>
</comment>
<feature type="transmembrane region" description="Helical" evidence="1">
    <location>
        <begin position="156"/>
        <end position="175"/>
    </location>
</feature>
<feature type="transmembrane region" description="Helical" evidence="1">
    <location>
        <begin position="20"/>
        <end position="42"/>
    </location>
</feature>
<name>A0A1G2DES0_9BACT</name>
<dbReference type="AlphaFoldDB" id="A0A1G2DES0"/>
<protein>
    <recommendedName>
        <fullName evidence="2">Phosphatidic acid phosphatase type 2/haloperoxidase domain-containing protein</fullName>
    </recommendedName>
</protein>
<dbReference type="STRING" id="1798664.A3C93_00615"/>
<accession>A0A1G2DES0</accession>
<dbReference type="EMBL" id="MHLO01000023">
    <property type="protein sequence ID" value="OGZ12144.1"/>
    <property type="molecule type" value="Genomic_DNA"/>
</dbReference>
<keyword evidence="1" id="KW-1133">Transmembrane helix</keyword>
<dbReference type="Proteomes" id="UP000178636">
    <property type="component" value="Unassembled WGS sequence"/>
</dbReference>
<reference evidence="3 4" key="1">
    <citation type="journal article" date="2016" name="Nat. Commun.">
        <title>Thousands of microbial genomes shed light on interconnected biogeochemical processes in an aquifer system.</title>
        <authorList>
            <person name="Anantharaman K."/>
            <person name="Brown C.T."/>
            <person name="Hug L.A."/>
            <person name="Sharon I."/>
            <person name="Castelle C.J."/>
            <person name="Probst A.J."/>
            <person name="Thomas B.C."/>
            <person name="Singh A."/>
            <person name="Wilkins M.J."/>
            <person name="Karaoz U."/>
            <person name="Brodie E.L."/>
            <person name="Williams K.H."/>
            <person name="Hubbard S.S."/>
            <person name="Banfield J.F."/>
        </authorList>
    </citation>
    <scope>NUCLEOTIDE SEQUENCE [LARGE SCALE GENOMIC DNA]</scope>
</reference>
<dbReference type="SMART" id="SM00014">
    <property type="entry name" value="acidPPc"/>
    <property type="match status" value="1"/>
</dbReference>
<proteinExistence type="predicted"/>
<feature type="transmembrane region" description="Helical" evidence="1">
    <location>
        <begin position="132"/>
        <end position="150"/>
    </location>
</feature>